<dbReference type="EMBL" id="HACA01014106">
    <property type="protein sequence ID" value="CDW31467.1"/>
    <property type="molecule type" value="Transcribed_RNA"/>
</dbReference>
<proteinExistence type="predicted"/>
<evidence type="ECO:0000256" key="1">
    <source>
        <dbReference type="SAM" id="SignalP"/>
    </source>
</evidence>
<reference evidence="2" key="1">
    <citation type="submission" date="2014-05" db="EMBL/GenBank/DDBJ databases">
        <authorList>
            <person name="Chronopoulou M."/>
        </authorList>
    </citation>
    <scope>NUCLEOTIDE SEQUENCE</scope>
    <source>
        <tissue evidence="2">Whole organism</tissue>
    </source>
</reference>
<sequence>MGFLILSFLLSPTIGVFTFKMFHMVCTNSRNTTVSIHSGLLME</sequence>
<dbReference type="AlphaFoldDB" id="A0A0K2U0L2"/>
<accession>A0A0K2U0L2</accession>
<organism evidence="2">
    <name type="scientific">Lepeophtheirus salmonis</name>
    <name type="common">Salmon louse</name>
    <name type="synonym">Caligus salmonis</name>
    <dbReference type="NCBI Taxonomy" id="72036"/>
    <lineage>
        <taxon>Eukaryota</taxon>
        <taxon>Metazoa</taxon>
        <taxon>Ecdysozoa</taxon>
        <taxon>Arthropoda</taxon>
        <taxon>Crustacea</taxon>
        <taxon>Multicrustacea</taxon>
        <taxon>Hexanauplia</taxon>
        <taxon>Copepoda</taxon>
        <taxon>Siphonostomatoida</taxon>
        <taxon>Caligidae</taxon>
        <taxon>Lepeophtheirus</taxon>
    </lineage>
</organism>
<evidence type="ECO:0000313" key="2">
    <source>
        <dbReference type="EMBL" id="CDW31467.1"/>
    </source>
</evidence>
<feature type="signal peptide" evidence="1">
    <location>
        <begin position="1"/>
        <end position="15"/>
    </location>
</feature>
<keyword evidence="1" id="KW-0732">Signal</keyword>
<protein>
    <submittedName>
        <fullName evidence="2">Uncharacterized protein</fullName>
    </submittedName>
</protein>
<name>A0A0K2U0L2_LEPSM</name>
<feature type="chain" id="PRO_5012949433" evidence="1">
    <location>
        <begin position="16"/>
        <end position="43"/>
    </location>
</feature>